<dbReference type="Pfam" id="PF17764">
    <property type="entry name" value="PriA_3primeBD"/>
    <property type="match status" value="1"/>
</dbReference>
<dbReference type="RefSeq" id="WP_092882772.1">
    <property type="nucleotide sequence ID" value="NZ_FOOI01000004.1"/>
</dbReference>
<feature type="region of interest" description="Disordered" evidence="9">
    <location>
        <begin position="1"/>
        <end position="28"/>
    </location>
</feature>
<dbReference type="GO" id="GO:0005524">
    <property type="term" value="F:ATP binding"/>
    <property type="evidence" value="ECO:0007669"/>
    <property type="project" value="UniProtKB-UniRule"/>
</dbReference>
<dbReference type="PANTHER" id="PTHR30580">
    <property type="entry name" value="PRIMOSOMAL PROTEIN N"/>
    <property type="match status" value="1"/>
</dbReference>
<evidence type="ECO:0000256" key="7">
    <source>
        <dbReference type="ARBA" id="ARBA00023125"/>
    </source>
</evidence>
<dbReference type="GO" id="GO:1990077">
    <property type="term" value="C:primosome complex"/>
    <property type="evidence" value="ECO:0007669"/>
    <property type="project" value="UniProtKB-UniRule"/>
</dbReference>
<dbReference type="GO" id="GO:0043138">
    <property type="term" value="F:3'-5' DNA helicase activity"/>
    <property type="evidence" value="ECO:0007669"/>
    <property type="project" value="TreeGrafter"/>
</dbReference>
<keyword evidence="14" id="KW-1185">Reference proteome</keyword>
<dbReference type="OrthoDB" id="3177118at2"/>
<evidence type="ECO:0000256" key="5">
    <source>
        <dbReference type="ARBA" id="ARBA00022833"/>
    </source>
</evidence>
<comment type="similarity">
    <text evidence="8">Belongs to the helicase family. PriA subfamily.</text>
</comment>
<accession>A0A1I2Q0N3</accession>
<evidence type="ECO:0000313" key="12">
    <source>
        <dbReference type="EMBL" id="SFG20929.1"/>
    </source>
</evidence>
<name>A0A1I2Q0N3_9ACTN</name>
<dbReference type="GO" id="GO:0006270">
    <property type="term" value="P:DNA replication initiation"/>
    <property type="evidence" value="ECO:0007669"/>
    <property type="project" value="TreeGrafter"/>
</dbReference>
<feature type="binding site" evidence="8">
    <location>
        <position position="474"/>
    </location>
    <ligand>
        <name>Zn(2+)</name>
        <dbReference type="ChEBI" id="CHEBI:29105"/>
        <label>2</label>
    </ligand>
</feature>
<keyword evidence="11" id="KW-0378">Hydrolase</keyword>
<feature type="binding site" evidence="8">
    <location>
        <position position="465"/>
    </location>
    <ligand>
        <name>Zn(2+)</name>
        <dbReference type="ChEBI" id="CHEBI:29105"/>
        <label>1</label>
    </ligand>
</feature>
<feature type="region of interest" description="Disordered" evidence="9">
    <location>
        <begin position="141"/>
        <end position="215"/>
    </location>
</feature>
<dbReference type="GO" id="GO:0016787">
    <property type="term" value="F:hydrolase activity"/>
    <property type="evidence" value="ECO:0007669"/>
    <property type="project" value="UniProtKB-KW"/>
</dbReference>
<keyword evidence="2 8" id="KW-0235">DNA replication</keyword>
<evidence type="ECO:0000256" key="4">
    <source>
        <dbReference type="ARBA" id="ARBA00022741"/>
    </source>
</evidence>
<sequence>MTEDDGGQLALVRGKVRKPRAASPQQPAPELPVARVLVDVPLAHLDRPFDYLVPERIHATCVPGARVRVRFAGQDLDGFVLERVAESDHRGRLMPLRRVVSAEPVLAPEIARLARRVADRYAGTLADVLRLAVPPRHARVEGATAKATGTPAAGSADSGDSAGSAASVSAASGTARSTESVDAAGAPGGEAAGPGDGTQASGEDSLAGHDGGIRPGPWSAYQTGVAFIEALRRGDAPRAVWTAVPGEDWPAALAHAAAATLAGGKGVLVVVPDQRDVARLDAAFGAVLGPDRHVVLTAELGPAERYRRFLAVRRGTVRCVVGTRSAAFAPVADLGLVACWDDGDDLHAEPRAPYPHVREVLLLRAHETGCAALLGGFACTAEGAHLLTTGWARPLVPERAVVRERGPRVVVAGDNDTDLARDPAARAVRLPHRAFEQARTALSSGPVLVQVPRSGYLPALACQTCRGPARCATCAGPLQLGSAGAPPSCGWCGRPAVSWRCPTCGGGRLRAPVVGAGRTAEELGRAFPRVPVRTSGGPRVLSTVGAEPALVVATPGAEPVAEGGYAGALLLDSWLALARADLRAGEEALRRWLNAAALVRPARAGGSVVVVGDPGSPALQALVRWSPQDQAARELAEREAARFPPAVRLATLTGAPDAVRDLARLVELPPGTEELGPVPLAAEDEVVRLVLRVRWTDGARLSAALKAAQAVRSARKAPGPVRVQVDPAVLG</sequence>
<dbReference type="InterPro" id="IPR005259">
    <property type="entry name" value="PriA"/>
</dbReference>
<evidence type="ECO:0000256" key="6">
    <source>
        <dbReference type="ARBA" id="ARBA00022840"/>
    </source>
</evidence>
<dbReference type="GO" id="GO:0006310">
    <property type="term" value="P:DNA recombination"/>
    <property type="evidence" value="ECO:0007669"/>
    <property type="project" value="InterPro"/>
</dbReference>
<evidence type="ECO:0000256" key="1">
    <source>
        <dbReference type="ARBA" id="ARBA00022515"/>
    </source>
</evidence>
<feature type="binding site" evidence="8">
    <location>
        <position position="462"/>
    </location>
    <ligand>
        <name>Zn(2+)</name>
        <dbReference type="ChEBI" id="CHEBI:29105"/>
        <label>1</label>
    </ligand>
</feature>
<dbReference type="InterPro" id="IPR041222">
    <property type="entry name" value="PriA_3primeBD"/>
</dbReference>
<evidence type="ECO:0000256" key="2">
    <source>
        <dbReference type="ARBA" id="ARBA00022705"/>
    </source>
</evidence>
<dbReference type="Gene3D" id="3.40.1440.60">
    <property type="entry name" value="PriA, 3(prime) DNA-binding domain"/>
    <property type="match status" value="1"/>
</dbReference>
<feature type="binding site" evidence="8">
    <location>
        <position position="501"/>
    </location>
    <ligand>
        <name>Zn(2+)</name>
        <dbReference type="ChEBI" id="CHEBI:29105"/>
        <label>1</label>
    </ligand>
</feature>
<dbReference type="Proteomes" id="UP000533017">
    <property type="component" value="Unassembled WGS sequence"/>
</dbReference>
<evidence type="ECO:0000313" key="13">
    <source>
        <dbReference type="Proteomes" id="UP000199052"/>
    </source>
</evidence>
<feature type="binding site" evidence="8">
    <location>
        <position position="471"/>
    </location>
    <ligand>
        <name>Zn(2+)</name>
        <dbReference type="ChEBI" id="CHEBI:29105"/>
        <label>2</label>
    </ligand>
</feature>
<evidence type="ECO:0000256" key="9">
    <source>
        <dbReference type="SAM" id="MobiDB-lite"/>
    </source>
</evidence>
<dbReference type="GO" id="GO:0006269">
    <property type="term" value="P:DNA replication, synthesis of primer"/>
    <property type="evidence" value="ECO:0007669"/>
    <property type="project" value="UniProtKB-KW"/>
</dbReference>
<evidence type="ECO:0000256" key="3">
    <source>
        <dbReference type="ARBA" id="ARBA00022723"/>
    </source>
</evidence>
<keyword evidence="7 8" id="KW-0238">DNA-binding</keyword>
<comment type="function">
    <text evidence="8">Initiates the restart of stalled replication forks, which reloads the replicative helicase on sites other than the origin of replication. Recognizes and binds to abandoned replication forks and remodels them to uncover a helicase loading site. Promotes assembly of the primosome at these replication forks.</text>
</comment>
<evidence type="ECO:0000313" key="11">
    <source>
        <dbReference type="EMBL" id="NYH83430.1"/>
    </source>
</evidence>
<comment type="subunit">
    <text evidence="8">Component of the replication restart primosome.</text>
</comment>
<feature type="compositionally biased region" description="Gly residues" evidence="9">
    <location>
        <begin position="186"/>
        <end position="196"/>
    </location>
</feature>
<dbReference type="EMBL" id="FOOI01000004">
    <property type="protein sequence ID" value="SFG20929.1"/>
    <property type="molecule type" value="Genomic_DNA"/>
</dbReference>
<keyword evidence="5 8" id="KW-0862">Zinc</keyword>
<reference evidence="11 14" key="2">
    <citation type="submission" date="2020-07" db="EMBL/GenBank/DDBJ databases">
        <title>Sequencing the genomes of 1000 actinobacteria strains.</title>
        <authorList>
            <person name="Klenk H.-P."/>
        </authorList>
    </citation>
    <scope>NUCLEOTIDE SEQUENCE [LARGE SCALE GENOMIC DNA]</scope>
    <source>
        <strain evidence="11 14">DSM 45117</strain>
    </source>
</reference>
<dbReference type="GO" id="GO:0006302">
    <property type="term" value="P:double-strand break repair"/>
    <property type="evidence" value="ECO:0007669"/>
    <property type="project" value="InterPro"/>
</dbReference>
<keyword evidence="3 8" id="KW-0479">Metal-binding</keyword>
<evidence type="ECO:0000313" key="14">
    <source>
        <dbReference type="Proteomes" id="UP000533017"/>
    </source>
</evidence>
<keyword evidence="12" id="KW-0347">Helicase</keyword>
<dbReference type="InterPro" id="IPR042115">
    <property type="entry name" value="PriA_3primeBD_sf"/>
</dbReference>
<dbReference type="Gene3D" id="3.40.50.300">
    <property type="entry name" value="P-loop containing nucleotide triphosphate hydrolases"/>
    <property type="match status" value="1"/>
</dbReference>
<dbReference type="Proteomes" id="UP000199052">
    <property type="component" value="Unassembled WGS sequence"/>
</dbReference>
<dbReference type="GO" id="GO:0008270">
    <property type="term" value="F:zinc ion binding"/>
    <property type="evidence" value="ECO:0007669"/>
    <property type="project" value="UniProtKB-UniRule"/>
</dbReference>
<dbReference type="EMBL" id="JACBZA010000001">
    <property type="protein sequence ID" value="NYH83430.1"/>
    <property type="molecule type" value="Genomic_DNA"/>
</dbReference>
<proteinExistence type="inferred from homology"/>
<feature type="domain" description="Primosomal protein N' 3' DNA-binding" evidence="10">
    <location>
        <begin position="35"/>
        <end position="134"/>
    </location>
</feature>
<comment type="cofactor">
    <cofactor evidence="8">
        <name>Zn(2+)</name>
        <dbReference type="ChEBI" id="CHEBI:29105"/>
    </cofactor>
    <text evidence="8">Binds 2 zinc ions per subunit.</text>
</comment>
<organism evidence="12 13">
    <name type="scientific">Actinopolymorpha cephalotaxi</name>
    <dbReference type="NCBI Taxonomy" id="504797"/>
    <lineage>
        <taxon>Bacteria</taxon>
        <taxon>Bacillati</taxon>
        <taxon>Actinomycetota</taxon>
        <taxon>Actinomycetes</taxon>
        <taxon>Propionibacteriales</taxon>
        <taxon>Actinopolymorphaceae</taxon>
        <taxon>Actinopolymorpha</taxon>
    </lineage>
</organism>
<evidence type="ECO:0000256" key="8">
    <source>
        <dbReference type="HAMAP-Rule" id="MF_00983"/>
    </source>
</evidence>
<protein>
    <recommendedName>
        <fullName evidence="8">Probable replication restart protein PriA</fullName>
    </recommendedName>
    <alternativeName>
        <fullName evidence="8">Putative ATP-dependent DNA helicase PriA</fullName>
    </alternativeName>
</protein>
<dbReference type="PANTHER" id="PTHR30580:SF0">
    <property type="entry name" value="PRIMOSOMAL PROTEIN N"/>
    <property type="match status" value="1"/>
</dbReference>
<dbReference type="HAMAP" id="MF_00983">
    <property type="entry name" value="PriA"/>
    <property type="match status" value="1"/>
</dbReference>
<keyword evidence="6 8" id="KW-0067">ATP-binding</keyword>
<feature type="binding site" evidence="8">
    <location>
        <position position="504"/>
    </location>
    <ligand>
        <name>Zn(2+)</name>
        <dbReference type="ChEBI" id="CHEBI:29105"/>
        <label>1</label>
    </ligand>
</feature>
<dbReference type="SUPFAM" id="SSF52540">
    <property type="entry name" value="P-loop containing nucleoside triphosphate hydrolases"/>
    <property type="match status" value="1"/>
</dbReference>
<comment type="caution">
    <text evidence="8">As this protein does not have any detectable helicase domains, it probably does not have helicase activity.</text>
</comment>
<feature type="binding site" evidence="8">
    <location>
        <position position="492"/>
    </location>
    <ligand>
        <name>Zn(2+)</name>
        <dbReference type="ChEBI" id="CHEBI:29105"/>
        <label>2</label>
    </ligand>
</feature>
<dbReference type="STRING" id="504797.SAMN05421678_104322"/>
<gene>
    <name evidence="8" type="primary">priA</name>
    <name evidence="11" type="ORF">FHR37_002281</name>
    <name evidence="12" type="ORF">SAMN05421678_104322</name>
</gene>
<dbReference type="AlphaFoldDB" id="A0A1I2Q0N3"/>
<dbReference type="GO" id="GO:0003677">
    <property type="term" value="F:DNA binding"/>
    <property type="evidence" value="ECO:0007669"/>
    <property type="project" value="UniProtKB-UniRule"/>
</dbReference>
<keyword evidence="1 8" id="KW-0639">Primosome</keyword>
<evidence type="ECO:0000259" key="10">
    <source>
        <dbReference type="Pfam" id="PF17764"/>
    </source>
</evidence>
<keyword evidence="4 8" id="KW-0547">Nucleotide-binding</keyword>
<feature type="compositionally biased region" description="Low complexity" evidence="9">
    <location>
        <begin position="142"/>
        <end position="185"/>
    </location>
</feature>
<dbReference type="InterPro" id="IPR027417">
    <property type="entry name" value="P-loop_NTPase"/>
</dbReference>
<reference evidence="12 13" key="1">
    <citation type="submission" date="2016-10" db="EMBL/GenBank/DDBJ databases">
        <authorList>
            <person name="de Groot N.N."/>
        </authorList>
    </citation>
    <scope>NUCLEOTIDE SEQUENCE [LARGE SCALE GENOMIC DNA]</scope>
    <source>
        <strain evidence="12 13">CPCC 202808</strain>
    </source>
</reference>
<feature type="binding site" evidence="8">
    <location>
        <position position="489"/>
    </location>
    <ligand>
        <name>Zn(2+)</name>
        <dbReference type="ChEBI" id="CHEBI:29105"/>
        <label>2</label>
    </ligand>
</feature>